<keyword evidence="5 7" id="KW-1133">Transmembrane helix</keyword>
<evidence type="ECO:0000256" key="5">
    <source>
        <dbReference type="ARBA" id="ARBA00022989"/>
    </source>
</evidence>
<dbReference type="Proteomes" id="UP001168098">
    <property type="component" value="Unassembled WGS sequence"/>
</dbReference>
<evidence type="ECO:0000259" key="8">
    <source>
        <dbReference type="PROSITE" id="PS50181"/>
    </source>
</evidence>
<sequence>MDIITTEWNELPKELLELIFKRLQYVQDMLRFGAVCRPWSLVASEVTQLFKPGSPILLLPPVNNNEAYRLFNLSKSKGVEIQLEGTCGAWCCNSWNGWLLTINCTPPYAINFLDLMGGVQIQLPPAMAFEHPPPEISSSAPSNPICIFMAICCNWAELAFCKPGDRRWTTLECRVPYKDIIYYKDNFYAVGQSGLVQCEIGEELKVIPFALRVKLEALEHAYLVESSGDLLQVIREVEWEDVDAAHPPRYYTSTFEPARLHAVSFMVIKEYHQPSLHILTLVPDSGSMAWRYVGSLFGSRWNFSSVFQGTIREVEPGCHTIKSHGAQVARDHKHDWLILLILVMIAIILFVFIHPFYRFVGKDMMNDLKYPLKDNTVPGWAVPMYAVLLPIVIFILFYLRRRDVYDLHHSILGLLFSVLITVVITEAIKDAVGRPRPDFFWRCFPDGKDVYDQWGDVICHGKDSVIREGHKSFPSGHTSGSFAGLGFLSLYLSGKIQAFDRKGHVAKLCIVFLPLLAASLVGVSRVDDYWHHWQDVFAGGLLGLVVAFFCYLQFFPPPYDNNGSGPYAYFKMLEELRANRQPVHSVNVQDAQGMEVVLPQQPSQNNGFMALSLDHDATDSLDQMEAGRR</sequence>
<feature type="domain" description="F-box" evidence="8">
    <location>
        <begin position="5"/>
        <end position="53"/>
    </location>
</feature>
<evidence type="ECO:0000313" key="10">
    <source>
        <dbReference type="Proteomes" id="UP001168098"/>
    </source>
</evidence>
<dbReference type="SMART" id="SM00014">
    <property type="entry name" value="acidPPc"/>
    <property type="match status" value="1"/>
</dbReference>
<dbReference type="PANTHER" id="PTHR10165">
    <property type="entry name" value="LIPID PHOSPHATE PHOSPHATASE"/>
    <property type="match status" value="1"/>
</dbReference>
<dbReference type="Pfam" id="PF03478">
    <property type="entry name" value="Beta-prop_KIB1-4"/>
    <property type="match status" value="1"/>
</dbReference>
<dbReference type="CDD" id="cd03390">
    <property type="entry name" value="PAP2_containing_1_like"/>
    <property type="match status" value="1"/>
</dbReference>
<comment type="subcellular location">
    <subcellularLocation>
        <location evidence="1">Membrane</location>
        <topology evidence="1">Multi-pass membrane protein</topology>
    </subcellularLocation>
</comment>
<accession>A0AA39AJR4</accession>
<protein>
    <recommendedName>
        <fullName evidence="8">F-box domain-containing protein</fullName>
    </recommendedName>
</protein>
<dbReference type="GO" id="GO:0016020">
    <property type="term" value="C:membrane"/>
    <property type="evidence" value="ECO:0007669"/>
    <property type="project" value="UniProtKB-SubCell"/>
</dbReference>
<evidence type="ECO:0000256" key="4">
    <source>
        <dbReference type="ARBA" id="ARBA00022801"/>
    </source>
</evidence>
<feature type="transmembrane region" description="Helical" evidence="7">
    <location>
        <begin position="377"/>
        <end position="399"/>
    </location>
</feature>
<dbReference type="InterPro" id="IPR043216">
    <property type="entry name" value="PAP-like"/>
</dbReference>
<dbReference type="Pfam" id="PF01569">
    <property type="entry name" value="PAP2"/>
    <property type="match status" value="1"/>
</dbReference>
<dbReference type="Gene3D" id="1.20.144.10">
    <property type="entry name" value="Phosphatidic acid phosphatase type 2/haloperoxidase"/>
    <property type="match status" value="1"/>
</dbReference>
<dbReference type="InterPro" id="IPR000326">
    <property type="entry name" value="PAP2/HPO"/>
</dbReference>
<keyword evidence="6 7" id="KW-0472">Membrane</keyword>
<dbReference type="CDD" id="cd09917">
    <property type="entry name" value="F-box_SF"/>
    <property type="match status" value="1"/>
</dbReference>
<dbReference type="SUPFAM" id="SSF81383">
    <property type="entry name" value="F-box domain"/>
    <property type="match status" value="1"/>
</dbReference>
<dbReference type="InterPro" id="IPR036938">
    <property type="entry name" value="PAP2/HPO_sf"/>
</dbReference>
<comment type="similarity">
    <text evidence="2">Belongs to the PA-phosphatase related phosphoesterase family.</text>
</comment>
<dbReference type="InterPro" id="IPR036047">
    <property type="entry name" value="F-box-like_dom_sf"/>
</dbReference>
<keyword evidence="10" id="KW-1185">Reference proteome</keyword>
<dbReference type="Gene3D" id="1.20.1280.50">
    <property type="match status" value="1"/>
</dbReference>
<feature type="transmembrane region" description="Helical" evidence="7">
    <location>
        <begin position="505"/>
        <end position="524"/>
    </location>
</feature>
<dbReference type="GO" id="GO:0008195">
    <property type="term" value="F:phosphatidate phosphatase activity"/>
    <property type="evidence" value="ECO:0007669"/>
    <property type="project" value="TreeGrafter"/>
</dbReference>
<dbReference type="AlphaFoldDB" id="A0AA39AJR4"/>
<keyword evidence="4" id="KW-0378">Hydrolase</keyword>
<dbReference type="SUPFAM" id="SSF48317">
    <property type="entry name" value="Acid phosphatase/Vanadium-dependent haloperoxidase"/>
    <property type="match status" value="1"/>
</dbReference>
<reference evidence="9 10" key="1">
    <citation type="journal article" date="2023" name="BMC Biotechnol.">
        <title>Vitis rotundifolia cv Carlos genome sequencing.</title>
        <authorList>
            <person name="Huff M."/>
            <person name="Hulse-Kemp A."/>
            <person name="Scheffler B."/>
            <person name="Youngblood R."/>
            <person name="Simpson S."/>
            <person name="Babiker E."/>
            <person name="Staton M."/>
        </authorList>
    </citation>
    <scope>NUCLEOTIDE SEQUENCE [LARGE SCALE GENOMIC DNA]</scope>
    <source>
        <tissue evidence="9">Leaf</tissue>
    </source>
</reference>
<evidence type="ECO:0000256" key="3">
    <source>
        <dbReference type="ARBA" id="ARBA00022692"/>
    </source>
</evidence>
<evidence type="ECO:0000313" key="9">
    <source>
        <dbReference type="EMBL" id="KAJ9708275.1"/>
    </source>
</evidence>
<organism evidence="9 10">
    <name type="scientific">Vitis rotundifolia</name>
    <name type="common">Muscadine grape</name>
    <dbReference type="NCBI Taxonomy" id="103349"/>
    <lineage>
        <taxon>Eukaryota</taxon>
        <taxon>Viridiplantae</taxon>
        <taxon>Streptophyta</taxon>
        <taxon>Embryophyta</taxon>
        <taxon>Tracheophyta</taxon>
        <taxon>Spermatophyta</taxon>
        <taxon>Magnoliopsida</taxon>
        <taxon>eudicotyledons</taxon>
        <taxon>Gunneridae</taxon>
        <taxon>Pentapetalae</taxon>
        <taxon>rosids</taxon>
        <taxon>Vitales</taxon>
        <taxon>Vitaceae</taxon>
        <taxon>Viteae</taxon>
        <taxon>Vitis</taxon>
    </lineage>
</organism>
<feature type="transmembrane region" description="Helical" evidence="7">
    <location>
        <begin position="536"/>
        <end position="554"/>
    </location>
</feature>
<dbReference type="Pfam" id="PF12937">
    <property type="entry name" value="F-box-like"/>
    <property type="match status" value="1"/>
</dbReference>
<gene>
    <name evidence="9" type="ORF">PVL29_000370</name>
</gene>
<dbReference type="PROSITE" id="PS50181">
    <property type="entry name" value="FBOX"/>
    <property type="match status" value="1"/>
</dbReference>
<evidence type="ECO:0000256" key="6">
    <source>
        <dbReference type="ARBA" id="ARBA00023136"/>
    </source>
</evidence>
<name>A0AA39AJR4_VITRO</name>
<feature type="transmembrane region" description="Helical" evidence="7">
    <location>
        <begin position="336"/>
        <end position="357"/>
    </location>
</feature>
<comment type="caution">
    <text evidence="9">The sequence shown here is derived from an EMBL/GenBank/DDBJ whole genome shotgun (WGS) entry which is preliminary data.</text>
</comment>
<dbReference type="InterPro" id="IPR005174">
    <property type="entry name" value="KIB1-4_b-propeller"/>
</dbReference>
<dbReference type="EMBL" id="JARBHA010000001">
    <property type="protein sequence ID" value="KAJ9708275.1"/>
    <property type="molecule type" value="Genomic_DNA"/>
</dbReference>
<evidence type="ECO:0000256" key="2">
    <source>
        <dbReference type="ARBA" id="ARBA00008816"/>
    </source>
</evidence>
<dbReference type="GO" id="GO:0006644">
    <property type="term" value="P:phospholipid metabolic process"/>
    <property type="evidence" value="ECO:0007669"/>
    <property type="project" value="InterPro"/>
</dbReference>
<evidence type="ECO:0000256" key="7">
    <source>
        <dbReference type="SAM" id="Phobius"/>
    </source>
</evidence>
<dbReference type="PANTHER" id="PTHR10165:SF193">
    <property type="entry name" value="LIPID PHOSPHATE PHOSPHATASE 2-LIKE"/>
    <property type="match status" value="1"/>
</dbReference>
<keyword evidence="3 7" id="KW-0812">Transmembrane</keyword>
<dbReference type="InterPro" id="IPR001810">
    <property type="entry name" value="F-box_dom"/>
</dbReference>
<feature type="transmembrane region" description="Helical" evidence="7">
    <location>
        <begin position="411"/>
        <end position="428"/>
    </location>
</feature>
<dbReference type="FunFam" id="1.20.144.10:FF:000001">
    <property type="entry name" value="Lipid phosphate phosphatase 2"/>
    <property type="match status" value="1"/>
</dbReference>
<proteinExistence type="inferred from homology"/>
<evidence type="ECO:0000256" key="1">
    <source>
        <dbReference type="ARBA" id="ARBA00004141"/>
    </source>
</evidence>
<dbReference type="GO" id="GO:0046839">
    <property type="term" value="P:phospholipid dephosphorylation"/>
    <property type="evidence" value="ECO:0007669"/>
    <property type="project" value="TreeGrafter"/>
</dbReference>
<feature type="transmembrane region" description="Helical" evidence="7">
    <location>
        <begin position="476"/>
        <end position="493"/>
    </location>
</feature>